<sequence>MIDHSSVAYFTAHTKDSSSSTLLPSEILHRTQGDPMAPISSFNLSDVIIDTSGSSILPFPDLVSDNTDNSYDRYDELHTPLSDDPPHNTARVRFRSRVRITSGLHRQRNKSASEQDYLTFSSSSSISGSPSSSISAPLRSRADDDIGKPGWGTLGQRVSILARANGHKKKIRQQRPQAVLGKDVRDEVASNMSERTPLMTSTPHRHDDELDDVLMSEEESELSREIELVFGPWPSRLLNHHWWWWKMEPVARCRCLDESDGDG</sequence>
<accession>A0A067TYX0</accession>
<feature type="compositionally biased region" description="Low complexity" evidence="1">
    <location>
        <begin position="121"/>
        <end position="139"/>
    </location>
</feature>
<dbReference type="EMBL" id="KL142367">
    <property type="protein sequence ID" value="KDR85214.1"/>
    <property type="molecule type" value="Genomic_DNA"/>
</dbReference>
<protein>
    <submittedName>
        <fullName evidence="2">Uncharacterized protein</fullName>
    </submittedName>
</protein>
<evidence type="ECO:0000313" key="2">
    <source>
        <dbReference type="EMBL" id="KDR85214.1"/>
    </source>
</evidence>
<feature type="region of interest" description="Disordered" evidence="1">
    <location>
        <begin position="99"/>
        <end position="150"/>
    </location>
</feature>
<gene>
    <name evidence="2" type="ORF">GALMADRAFT_260918</name>
</gene>
<dbReference type="Proteomes" id="UP000027222">
    <property type="component" value="Unassembled WGS sequence"/>
</dbReference>
<evidence type="ECO:0000313" key="3">
    <source>
        <dbReference type="Proteomes" id="UP000027222"/>
    </source>
</evidence>
<organism evidence="2 3">
    <name type="scientific">Galerina marginata (strain CBS 339.88)</name>
    <dbReference type="NCBI Taxonomy" id="685588"/>
    <lineage>
        <taxon>Eukaryota</taxon>
        <taxon>Fungi</taxon>
        <taxon>Dikarya</taxon>
        <taxon>Basidiomycota</taxon>
        <taxon>Agaricomycotina</taxon>
        <taxon>Agaricomycetes</taxon>
        <taxon>Agaricomycetidae</taxon>
        <taxon>Agaricales</taxon>
        <taxon>Agaricineae</taxon>
        <taxon>Strophariaceae</taxon>
        <taxon>Galerina</taxon>
    </lineage>
</organism>
<name>A0A067TYX0_GALM3</name>
<dbReference type="HOGENOM" id="CLU_067159_0_0_1"/>
<keyword evidence="3" id="KW-1185">Reference proteome</keyword>
<evidence type="ECO:0000256" key="1">
    <source>
        <dbReference type="SAM" id="MobiDB-lite"/>
    </source>
</evidence>
<feature type="compositionally biased region" description="Polar residues" evidence="1">
    <location>
        <begin position="110"/>
        <end position="120"/>
    </location>
</feature>
<reference evidence="3" key="1">
    <citation type="journal article" date="2014" name="Proc. Natl. Acad. Sci. U.S.A.">
        <title>Extensive sampling of basidiomycete genomes demonstrates inadequacy of the white-rot/brown-rot paradigm for wood decay fungi.</title>
        <authorList>
            <person name="Riley R."/>
            <person name="Salamov A.A."/>
            <person name="Brown D.W."/>
            <person name="Nagy L.G."/>
            <person name="Floudas D."/>
            <person name="Held B.W."/>
            <person name="Levasseur A."/>
            <person name="Lombard V."/>
            <person name="Morin E."/>
            <person name="Otillar R."/>
            <person name="Lindquist E.A."/>
            <person name="Sun H."/>
            <person name="LaButti K.M."/>
            <person name="Schmutz J."/>
            <person name="Jabbour D."/>
            <person name="Luo H."/>
            <person name="Baker S.E."/>
            <person name="Pisabarro A.G."/>
            <person name="Walton J.D."/>
            <person name="Blanchette R.A."/>
            <person name="Henrissat B."/>
            <person name="Martin F."/>
            <person name="Cullen D."/>
            <person name="Hibbett D.S."/>
            <person name="Grigoriev I.V."/>
        </authorList>
    </citation>
    <scope>NUCLEOTIDE SEQUENCE [LARGE SCALE GENOMIC DNA]</scope>
    <source>
        <strain evidence="3">CBS 339.88</strain>
    </source>
</reference>
<dbReference type="AlphaFoldDB" id="A0A067TYX0"/>
<dbReference type="OrthoDB" id="3270420at2759"/>
<proteinExistence type="predicted"/>